<gene>
    <name evidence="11" type="ORF">VNO78_18595</name>
</gene>
<dbReference type="SUPFAM" id="SSF51445">
    <property type="entry name" value="(Trans)glycosidases"/>
    <property type="match status" value="1"/>
</dbReference>
<evidence type="ECO:0000256" key="1">
    <source>
        <dbReference type="ARBA" id="ARBA00004371"/>
    </source>
</evidence>
<dbReference type="PANTHER" id="PTHR46066">
    <property type="entry name" value="CHITINASE DOMAIN-CONTAINING PROTEIN 1 FAMILY MEMBER"/>
    <property type="match status" value="1"/>
</dbReference>
<dbReference type="Gene3D" id="3.10.50.10">
    <property type="match status" value="1"/>
</dbReference>
<reference evidence="11 12" key="1">
    <citation type="submission" date="2024-01" db="EMBL/GenBank/DDBJ databases">
        <title>The genomes of 5 underutilized Papilionoideae crops provide insights into root nodulation and disease resistanc.</title>
        <authorList>
            <person name="Jiang F."/>
        </authorList>
    </citation>
    <scope>NUCLEOTIDE SEQUENCE [LARGE SCALE GENOMIC DNA]</scope>
    <source>
        <strain evidence="11">DUOXIRENSHENG_FW03</strain>
        <tissue evidence="11">Leaves</tissue>
    </source>
</reference>
<dbReference type="FunFam" id="3.20.20.80:FF:000028">
    <property type="entry name" value="Chitinase domain-containing protein 1"/>
    <property type="match status" value="1"/>
</dbReference>
<keyword evidence="4" id="KW-0964">Secreted</keyword>
<comment type="similarity">
    <text evidence="3">Belongs to the glycosyl hydrolase 18 family.</text>
</comment>
<dbReference type="GO" id="GO:0008061">
    <property type="term" value="F:chitin binding"/>
    <property type="evidence" value="ECO:0007669"/>
    <property type="project" value="InterPro"/>
</dbReference>
<keyword evidence="9" id="KW-0812">Transmembrane</keyword>
<comment type="subcellular location">
    <subcellularLocation>
        <location evidence="1">Lysosome</location>
    </subcellularLocation>
    <subcellularLocation>
        <location evidence="2">Secreted</location>
    </subcellularLocation>
</comment>
<sequence>MAKKRSAPSGGGREKRVESSTGRVNSAGGRRKLVAFFVVSSIIAIVTYRFRQPPPSEPYVYQRGLVTIHANYQHVLAENSKVSQNTSRRHYTYPVLGYITPWNSQGYELAKRFNSKFTHLSPVWYDLKSQQTSLVLEGRHHADRGWISELKKTGETLILPRVVLEASPAVLLGKEKQRNKAINLIVTECKEMGYDGIVLESWSRWAAYGILHDPNMRNLALHFVKQLGDALHSIRSEKISGQKLQLVYVIGPPSSEKLQEHDFGPKDLETLSEAVDGFSLMTYDFSNPHNPGPNAPLKWIRIVLQLLLGTSGNRAQSLAPKILLGINFYGNDFSLSRDAGGGAIIGRDYLTILEKHRPELQWDKNSGEHFFFYTDDKDIKHAVFYPSLKSISLRLEEARTWGCGISIWEIGQGLDYFFDLL</sequence>
<dbReference type="Proteomes" id="UP001386955">
    <property type="component" value="Unassembled WGS sequence"/>
</dbReference>
<keyword evidence="9" id="KW-0472">Membrane</keyword>
<name>A0AAN9XM62_PSOTE</name>
<keyword evidence="5" id="KW-0732">Signal</keyword>
<proteinExistence type="inferred from homology"/>
<feature type="transmembrane region" description="Helical" evidence="9">
    <location>
        <begin position="33"/>
        <end position="50"/>
    </location>
</feature>
<evidence type="ECO:0000256" key="8">
    <source>
        <dbReference type="SAM" id="MobiDB-lite"/>
    </source>
</evidence>
<dbReference type="GO" id="GO:0005576">
    <property type="term" value="C:extracellular region"/>
    <property type="evidence" value="ECO:0007669"/>
    <property type="project" value="UniProtKB-SubCell"/>
</dbReference>
<evidence type="ECO:0000256" key="2">
    <source>
        <dbReference type="ARBA" id="ARBA00004613"/>
    </source>
</evidence>
<dbReference type="InterPro" id="IPR011583">
    <property type="entry name" value="Chitinase_II/V-like_cat"/>
</dbReference>
<keyword evidence="9" id="KW-1133">Transmembrane helix</keyword>
<evidence type="ECO:0000313" key="12">
    <source>
        <dbReference type="Proteomes" id="UP001386955"/>
    </source>
</evidence>
<dbReference type="Gene3D" id="3.20.20.80">
    <property type="entry name" value="Glycosidases"/>
    <property type="match status" value="1"/>
</dbReference>
<dbReference type="GO" id="GO:0012505">
    <property type="term" value="C:endomembrane system"/>
    <property type="evidence" value="ECO:0007669"/>
    <property type="project" value="TreeGrafter"/>
</dbReference>
<dbReference type="InterPro" id="IPR029070">
    <property type="entry name" value="Chitinase_insertion_sf"/>
</dbReference>
<evidence type="ECO:0000256" key="7">
    <source>
        <dbReference type="ARBA" id="ARBA00040976"/>
    </source>
</evidence>
<evidence type="ECO:0000256" key="3">
    <source>
        <dbReference type="ARBA" id="ARBA00009336"/>
    </source>
</evidence>
<dbReference type="InterPro" id="IPR001223">
    <property type="entry name" value="Glyco_hydro18_cat"/>
</dbReference>
<evidence type="ECO:0000256" key="9">
    <source>
        <dbReference type="SAM" id="Phobius"/>
    </source>
</evidence>
<dbReference type="SMART" id="SM00636">
    <property type="entry name" value="Glyco_18"/>
    <property type="match status" value="1"/>
</dbReference>
<keyword evidence="12" id="KW-1185">Reference proteome</keyword>
<dbReference type="AlphaFoldDB" id="A0AAN9XM62"/>
<feature type="region of interest" description="Disordered" evidence="8">
    <location>
        <begin position="1"/>
        <end position="25"/>
    </location>
</feature>
<dbReference type="FunFam" id="3.10.50.10:FF:000002">
    <property type="entry name" value="Chitinase domain-containing protein 1"/>
    <property type="match status" value="1"/>
</dbReference>
<organism evidence="11 12">
    <name type="scientific">Psophocarpus tetragonolobus</name>
    <name type="common">Winged bean</name>
    <name type="synonym">Dolichos tetragonolobus</name>
    <dbReference type="NCBI Taxonomy" id="3891"/>
    <lineage>
        <taxon>Eukaryota</taxon>
        <taxon>Viridiplantae</taxon>
        <taxon>Streptophyta</taxon>
        <taxon>Embryophyta</taxon>
        <taxon>Tracheophyta</taxon>
        <taxon>Spermatophyta</taxon>
        <taxon>Magnoliopsida</taxon>
        <taxon>eudicotyledons</taxon>
        <taxon>Gunneridae</taxon>
        <taxon>Pentapetalae</taxon>
        <taxon>rosids</taxon>
        <taxon>fabids</taxon>
        <taxon>Fabales</taxon>
        <taxon>Fabaceae</taxon>
        <taxon>Papilionoideae</taxon>
        <taxon>50 kb inversion clade</taxon>
        <taxon>NPAAA clade</taxon>
        <taxon>indigoferoid/millettioid clade</taxon>
        <taxon>Phaseoleae</taxon>
        <taxon>Psophocarpus</taxon>
    </lineage>
</organism>
<keyword evidence="6" id="KW-0458">Lysosome</keyword>
<dbReference type="GO" id="GO:0005975">
    <property type="term" value="P:carbohydrate metabolic process"/>
    <property type="evidence" value="ECO:0007669"/>
    <property type="project" value="InterPro"/>
</dbReference>
<evidence type="ECO:0000313" key="11">
    <source>
        <dbReference type="EMBL" id="KAK7397424.1"/>
    </source>
</evidence>
<comment type="caution">
    <text evidence="11">The sequence shown here is derived from an EMBL/GenBank/DDBJ whole genome shotgun (WGS) entry which is preliminary data.</text>
</comment>
<dbReference type="Pfam" id="PF00704">
    <property type="entry name" value="Glyco_hydro_18"/>
    <property type="match status" value="1"/>
</dbReference>
<dbReference type="InterPro" id="IPR017853">
    <property type="entry name" value="GH"/>
</dbReference>
<evidence type="ECO:0000256" key="4">
    <source>
        <dbReference type="ARBA" id="ARBA00022525"/>
    </source>
</evidence>
<dbReference type="GO" id="GO:0005764">
    <property type="term" value="C:lysosome"/>
    <property type="evidence" value="ECO:0007669"/>
    <property type="project" value="UniProtKB-SubCell"/>
</dbReference>
<evidence type="ECO:0000256" key="5">
    <source>
        <dbReference type="ARBA" id="ARBA00022729"/>
    </source>
</evidence>
<dbReference type="PANTHER" id="PTHR46066:SF2">
    <property type="entry name" value="CHITINASE DOMAIN-CONTAINING PROTEIN 1"/>
    <property type="match status" value="1"/>
</dbReference>
<dbReference type="GO" id="GO:0070492">
    <property type="term" value="F:oligosaccharide binding"/>
    <property type="evidence" value="ECO:0007669"/>
    <property type="project" value="TreeGrafter"/>
</dbReference>
<evidence type="ECO:0000259" key="10">
    <source>
        <dbReference type="PROSITE" id="PS51910"/>
    </source>
</evidence>
<evidence type="ECO:0000256" key="6">
    <source>
        <dbReference type="ARBA" id="ARBA00023228"/>
    </source>
</evidence>
<dbReference type="EMBL" id="JAYMYS010000004">
    <property type="protein sequence ID" value="KAK7397424.1"/>
    <property type="molecule type" value="Genomic_DNA"/>
</dbReference>
<accession>A0AAN9XM62</accession>
<feature type="domain" description="GH18" evidence="10">
    <location>
        <begin position="93"/>
        <end position="421"/>
    </location>
</feature>
<dbReference type="PROSITE" id="PS51910">
    <property type="entry name" value="GH18_2"/>
    <property type="match status" value="1"/>
</dbReference>
<protein>
    <recommendedName>
        <fullName evidence="7">Chitinase domain-containing protein 1</fullName>
    </recommendedName>
</protein>
<dbReference type="CDD" id="cd02876">
    <property type="entry name" value="GH18_SI-CLP"/>
    <property type="match status" value="1"/>
</dbReference>